<dbReference type="PANTHER" id="PTHR10099:SF1">
    <property type="entry name" value="PHOSPHORIBOSYLFORMYLGLYCINAMIDINE SYNTHASE"/>
    <property type="match status" value="1"/>
</dbReference>
<dbReference type="GO" id="GO:0046872">
    <property type="term" value="F:metal ion binding"/>
    <property type="evidence" value="ECO:0007669"/>
    <property type="project" value="UniProtKB-KW"/>
</dbReference>
<keyword evidence="4" id="KW-0658">Purine biosynthesis</keyword>
<keyword evidence="2" id="KW-0479">Metal-binding</keyword>
<proteinExistence type="predicted"/>
<accession>B0N5L2</accession>
<keyword evidence="1 9" id="KW-0436">Ligase</keyword>
<evidence type="ECO:0000256" key="1">
    <source>
        <dbReference type="ARBA" id="ARBA00022598"/>
    </source>
</evidence>
<evidence type="ECO:0000256" key="4">
    <source>
        <dbReference type="ARBA" id="ARBA00022755"/>
    </source>
</evidence>
<feature type="domain" description="PurM-like C-terminal" evidence="7">
    <location>
        <begin position="456"/>
        <end position="602"/>
    </location>
</feature>
<dbReference type="InterPro" id="IPR041609">
    <property type="entry name" value="PurL_linker"/>
</dbReference>
<keyword evidence="10" id="KW-1185">Reference proteome</keyword>
<sequence length="1263" mass="139872">MISDLDRGMKMSDVKRIYVEKRTAYATEANEIKHNLIEQLGLEIDTLRIINRYDVQGVSDGILKQGINTILAEPMVDDVYQEEFPTNNQEVVFAIEFLPGQYDQRADSCEQCFAILTGNSSAKVKCARVFAITFKGDKDEILTKIQSFLINPVDQRLAILEKPADLNDVAPEIKPVPTINGFNELDKTGLEKFLTDNGMAMNYEDLKVTQDYFKNEEKRDPTEAELKVLDTYWSDHCRHTTFATVITDLDIENGAFKEILEKDIEDYKTSRHLVYGIDTKRPLTLMDLATISMKELRKTGYLDDLEVSEEINACSVEITVHTTDGDEQWLLMFKNETHNHPTEIEPFGGAATCLGGAIRDPLSGRAYVYQSMRITGAGDPRKSLAETMAGKLPQRKLCQESAHGFSSYGNQIGLTTGYVHEIYDDGYVAKRMELGAVVAAAPKEQVKRLEPLKDHIVLLIGGRTGRDGIGGATGSSKSHDVKSIETAGAEVQKGNPVEERKIQRLFRNKEVSEKVVRCNDFGAGGVCVAVGELAPGLVIDLDAVLKKYEGLTGTELAISESQERMAIVIDEKDADFIKAECAKENLEVVQVAVVTDQNRLVMKHMGEDIVNISRDFLDAAGAKRYQDVKITLPDFEKTPFDKQSQTSFVETVKETLSKLSVASQKGLIERFDSSIGNGTVLSPFGGIKYHTETEGMAALIPVLGKETTTASVMTYGYNPLISKWSPYHGAMYAIVESVAKIVAMGGNYHTIRFSFQEYFEKLLDNPITWGKPTAALLGAYRVQSALKLASIGGKDSMSGSFEDLHVPPTLVSFAITSGDVNDIMTPEIKETGHVLAEIIINKDQYHIFDFNHLQKQYDAIMELMKDKKIYSAYTVKDGGVIEAVSKMAFGNGVGVAFNNENSLESYIVRDYGNIIIEVKSEKDLSIFDNYRIVGTTNDSELLSYGGETISLDEAYAINKAPLEKVYPTREKAPTSKIKVAACKTRADLKPKVTVETPLVVIPVFPGTNCEYDSKRAFEKAGAKVQLVLIRNKTEQMLKDSIDELEVAIKQANIVMLPGGFSAGDEPEGSGKFIATVLKNPRLKAAITDLLDNRDGLMIGICNGFQALVKLGLLPYGKIQEMSKDDPTLTFNTIGRHVSQMVDTRIGSVKSPWLKYVNVDDIHTIPVSHGEGRFVAPEEVIEELFENGQVFSQYVDPNRKVTMQTPYNPNGSMYAIEGIVSLDGRVIGKMGHSERQGENRFKNVYGEMDQKLFEAGVDYFKGGK</sequence>
<dbReference type="GO" id="GO:0006164">
    <property type="term" value="P:purine nucleotide biosynthetic process"/>
    <property type="evidence" value="ECO:0007669"/>
    <property type="project" value="UniProtKB-KW"/>
</dbReference>
<evidence type="ECO:0000313" key="10">
    <source>
        <dbReference type="Proteomes" id="UP000005798"/>
    </source>
</evidence>
<dbReference type="NCBIfam" id="TIGR01857">
    <property type="entry name" value="FGAM-synthase"/>
    <property type="match status" value="1"/>
</dbReference>
<dbReference type="SUPFAM" id="SSF55326">
    <property type="entry name" value="PurM N-terminal domain-like"/>
    <property type="match status" value="2"/>
</dbReference>
<reference evidence="9" key="1">
    <citation type="submission" date="2007-11" db="EMBL/GenBank/DDBJ databases">
        <authorList>
            <person name="Fulton L."/>
            <person name="Clifton S."/>
            <person name="Fulton B."/>
            <person name="Xu J."/>
            <person name="Minx P."/>
            <person name="Pepin K.H."/>
            <person name="Johnson M."/>
            <person name="Thiruvilangam P."/>
            <person name="Bhonagiri V."/>
            <person name="Nash W.E."/>
            <person name="Mardis E.R."/>
            <person name="Wilson R.K."/>
        </authorList>
    </citation>
    <scope>NUCLEOTIDE SEQUENCE [LARGE SCALE GENOMIC DNA]</scope>
    <source>
        <strain evidence="9">DSM 1402</strain>
    </source>
</reference>
<dbReference type="GO" id="GO:0005524">
    <property type="term" value="F:ATP binding"/>
    <property type="evidence" value="ECO:0007669"/>
    <property type="project" value="UniProtKB-KW"/>
</dbReference>
<dbReference type="SMART" id="SM01211">
    <property type="entry name" value="GATase_5"/>
    <property type="match status" value="1"/>
</dbReference>
<reference evidence="9" key="2">
    <citation type="submission" date="2014-06" db="EMBL/GenBank/DDBJ databases">
        <title>Draft genome sequence of Clostridium ramosum(DSM 1402).</title>
        <authorList>
            <person name="Sudarsanam P."/>
            <person name="Ley R."/>
            <person name="Guruge J."/>
            <person name="Turnbaugh P.J."/>
            <person name="Mahowald M."/>
            <person name="Liep D."/>
            <person name="Gordon J."/>
        </authorList>
    </citation>
    <scope>NUCLEOTIDE SEQUENCE</scope>
    <source>
        <strain evidence="9">DSM 1402</strain>
    </source>
</reference>
<feature type="domain" description="Phosphoribosylformylglycinamidine synthase linker" evidence="8">
    <location>
        <begin position="191"/>
        <end position="239"/>
    </location>
</feature>
<evidence type="ECO:0000313" key="9">
    <source>
        <dbReference type="EMBL" id="EDS18380.1"/>
    </source>
</evidence>
<dbReference type="SUPFAM" id="SSF56042">
    <property type="entry name" value="PurM C-terminal domain-like"/>
    <property type="match status" value="2"/>
</dbReference>
<protein>
    <submittedName>
        <fullName evidence="9">Phosphoribosylformylglycinamidine synthase</fullName>
        <ecNumber evidence="9">6.3.5.3</ecNumber>
    </submittedName>
</protein>
<gene>
    <name evidence="9" type="ORF">CLORAM_01926</name>
</gene>
<dbReference type="InterPro" id="IPR036676">
    <property type="entry name" value="PurM-like_C_sf"/>
</dbReference>
<keyword evidence="5" id="KW-0067">ATP-binding</keyword>
<dbReference type="Gene3D" id="3.40.50.880">
    <property type="match status" value="1"/>
</dbReference>
<dbReference type="FunFam" id="3.30.1330.10:FF:000013">
    <property type="entry name" value="Phosphoribosylformylglycinamidine synthase"/>
    <property type="match status" value="1"/>
</dbReference>
<evidence type="ECO:0000259" key="8">
    <source>
        <dbReference type="Pfam" id="PF18072"/>
    </source>
</evidence>
<evidence type="ECO:0000256" key="3">
    <source>
        <dbReference type="ARBA" id="ARBA00022741"/>
    </source>
</evidence>
<evidence type="ECO:0000256" key="6">
    <source>
        <dbReference type="ARBA" id="ARBA00022842"/>
    </source>
</evidence>
<comment type="caution">
    <text evidence="9">The sequence shown here is derived from an EMBL/GenBank/DDBJ whole genome shotgun (WGS) entry which is preliminary data.</text>
</comment>
<dbReference type="InterPro" id="IPR029062">
    <property type="entry name" value="Class_I_gatase-like"/>
</dbReference>
<organism evidence="9 10">
    <name type="scientific">Thomasclavelia ramosa DSM 1402</name>
    <dbReference type="NCBI Taxonomy" id="445974"/>
    <lineage>
        <taxon>Bacteria</taxon>
        <taxon>Bacillati</taxon>
        <taxon>Bacillota</taxon>
        <taxon>Erysipelotrichia</taxon>
        <taxon>Erysipelotrichales</taxon>
        <taxon>Coprobacillaceae</taxon>
        <taxon>Thomasclavelia</taxon>
    </lineage>
</organism>
<evidence type="ECO:0000259" key="7">
    <source>
        <dbReference type="Pfam" id="PF02769"/>
    </source>
</evidence>
<dbReference type="AlphaFoldDB" id="B0N5L2"/>
<dbReference type="EC" id="6.3.5.3" evidence="9"/>
<dbReference type="PROSITE" id="PS51273">
    <property type="entry name" value="GATASE_TYPE_1"/>
    <property type="match status" value="1"/>
</dbReference>
<dbReference type="InterPro" id="IPR036921">
    <property type="entry name" value="PurM-like_N_sf"/>
</dbReference>
<dbReference type="PANTHER" id="PTHR10099">
    <property type="entry name" value="PHOSPHORIBOSYLFORMYLGLYCINAMIDINE SYNTHASE"/>
    <property type="match status" value="1"/>
</dbReference>
<dbReference type="Gene3D" id="3.30.1330.10">
    <property type="entry name" value="PurM-like, N-terminal domain"/>
    <property type="match status" value="2"/>
</dbReference>
<dbReference type="GO" id="GO:0004642">
    <property type="term" value="F:phosphoribosylformylglycinamidine synthase activity"/>
    <property type="evidence" value="ECO:0007669"/>
    <property type="project" value="UniProtKB-EC"/>
</dbReference>
<evidence type="ECO:0000256" key="5">
    <source>
        <dbReference type="ARBA" id="ARBA00022840"/>
    </source>
</evidence>
<keyword evidence="3" id="KW-0547">Nucleotide-binding</keyword>
<dbReference type="HOGENOM" id="CLU_003100_2_0_9"/>
<dbReference type="Pfam" id="PF18072">
    <property type="entry name" value="FGAR-AT_linker"/>
    <property type="match status" value="1"/>
</dbReference>
<dbReference type="eggNOG" id="COG0046">
    <property type="taxonomic scope" value="Bacteria"/>
</dbReference>
<dbReference type="InterPro" id="IPR010918">
    <property type="entry name" value="PurM-like_C_dom"/>
</dbReference>
<dbReference type="Pfam" id="PF02769">
    <property type="entry name" value="AIRS_C"/>
    <property type="match status" value="1"/>
</dbReference>
<dbReference type="GO" id="GO:0005737">
    <property type="term" value="C:cytoplasm"/>
    <property type="evidence" value="ECO:0007669"/>
    <property type="project" value="TreeGrafter"/>
</dbReference>
<dbReference type="CDD" id="cd01740">
    <property type="entry name" value="GATase1_FGAR_AT"/>
    <property type="match status" value="1"/>
</dbReference>
<dbReference type="InterPro" id="IPR010141">
    <property type="entry name" value="FGAM_synthase"/>
</dbReference>
<dbReference type="Gene3D" id="3.90.650.10">
    <property type="entry name" value="PurM-like C-terminal domain"/>
    <property type="match status" value="2"/>
</dbReference>
<dbReference type="EMBL" id="ABFX02000006">
    <property type="protein sequence ID" value="EDS18380.1"/>
    <property type="molecule type" value="Genomic_DNA"/>
</dbReference>
<evidence type="ECO:0000256" key="2">
    <source>
        <dbReference type="ARBA" id="ARBA00022723"/>
    </source>
</evidence>
<dbReference type="CDD" id="cd02203">
    <property type="entry name" value="PurL_repeat1"/>
    <property type="match status" value="1"/>
</dbReference>
<dbReference type="Pfam" id="PF13507">
    <property type="entry name" value="GATase_5"/>
    <property type="match status" value="1"/>
</dbReference>
<dbReference type="eggNOG" id="COG0047">
    <property type="taxonomic scope" value="Bacteria"/>
</dbReference>
<dbReference type="SUPFAM" id="SSF52317">
    <property type="entry name" value="Class I glutamine amidotransferase-like"/>
    <property type="match status" value="1"/>
</dbReference>
<dbReference type="CDD" id="cd02204">
    <property type="entry name" value="PurL_repeat2"/>
    <property type="match status" value="1"/>
</dbReference>
<keyword evidence="6" id="KW-0460">Magnesium</keyword>
<dbReference type="Proteomes" id="UP000005798">
    <property type="component" value="Unassembled WGS sequence"/>
</dbReference>
<name>B0N5L2_9FIRM</name>